<reference evidence="1 2" key="1">
    <citation type="submission" date="2018-12" db="EMBL/GenBank/DDBJ databases">
        <title>Lysinibacillus antri sp. nov., isolated from a cave soil.</title>
        <authorList>
            <person name="Narsing Rao M.P."/>
            <person name="Zhang H."/>
            <person name="Dong Z.-Y."/>
            <person name="Niu X.-K."/>
            <person name="Zhang K."/>
            <person name="Fang B.-Z."/>
            <person name="Kang Y.-Q."/>
            <person name="Xiao M."/>
            <person name="Li W.-J."/>
        </authorList>
    </citation>
    <scope>NUCLEOTIDE SEQUENCE [LARGE SCALE GENOMIC DNA]</scope>
    <source>
        <strain evidence="1 2">SYSU K30002</strain>
    </source>
</reference>
<protein>
    <submittedName>
        <fullName evidence="1">Uncharacterized protein</fullName>
    </submittedName>
</protein>
<comment type="caution">
    <text evidence="1">The sequence shown here is derived from an EMBL/GenBank/DDBJ whole genome shotgun (WGS) entry which is preliminary data.</text>
</comment>
<dbReference type="Proteomes" id="UP000287910">
    <property type="component" value="Unassembled WGS sequence"/>
</dbReference>
<proteinExistence type="predicted"/>
<accession>A0A3S0P2Z0</accession>
<gene>
    <name evidence="1" type="ORF">EK386_14240</name>
</gene>
<dbReference type="RefSeq" id="WP_126659849.1">
    <property type="nucleotide sequence ID" value="NZ_RYYR01000021.1"/>
</dbReference>
<evidence type="ECO:0000313" key="2">
    <source>
        <dbReference type="Proteomes" id="UP000287910"/>
    </source>
</evidence>
<name>A0A3S0P2Z0_9BACI</name>
<keyword evidence="2" id="KW-1185">Reference proteome</keyword>
<sequence length="485" mass="57109">MLKIDEQLLAKTKGNVGQVLEDAIQALFPTDKEMDSSMYGAMLKLDSILISKEQAQNMIYSTVLQYWGDVDLLLHSVLQSTTIDLENANERLHTFLSSSHGKKSIFDYLLIHNDFQFENLIGLVFGKDIKIHIPVGGLHKIYLYQIGKKFLLHTIYNKRNEFWNLLFTKKIYSVFLQAPLDSIQDATHLIQQFKIILQQHHTLNQSVVLTNELIQRVDHENIRSYQLKELHLFNLITHFNGGKRHYRKIKPLIEEIFASWGKGKWALSEKENTLLTYILAVNASKEKETEKVIEYGKYLINKDRLINHSIELLVEYSDVLPSLKPEPATLVKRYNKNYLEKIFYLLIEALIQKQQFHEVITLLKKYDIASCISIYEYFNAQHFDQDLLHRIEATVQRDIAYIVHNSPQYVLQSVEVWINNYQNEKSPYFEIARETSKHVCNLLKALFATEQYELFEKLMEVYKKYLNLDDHFEELRYFVSLFVKN</sequence>
<organism evidence="1 2">
    <name type="scientific">Lysinibacillus antri</name>
    <dbReference type="NCBI Taxonomy" id="2498145"/>
    <lineage>
        <taxon>Bacteria</taxon>
        <taxon>Bacillati</taxon>
        <taxon>Bacillota</taxon>
        <taxon>Bacilli</taxon>
        <taxon>Bacillales</taxon>
        <taxon>Bacillaceae</taxon>
        <taxon>Lysinibacillus</taxon>
    </lineage>
</organism>
<dbReference type="EMBL" id="RYYR01000021">
    <property type="protein sequence ID" value="RUL50334.1"/>
    <property type="molecule type" value="Genomic_DNA"/>
</dbReference>
<evidence type="ECO:0000313" key="1">
    <source>
        <dbReference type="EMBL" id="RUL50334.1"/>
    </source>
</evidence>
<dbReference type="AlphaFoldDB" id="A0A3S0P2Z0"/>